<feature type="transmembrane region" description="Helical" evidence="1">
    <location>
        <begin position="44"/>
        <end position="65"/>
    </location>
</feature>
<evidence type="ECO:0000313" key="3">
    <source>
        <dbReference type="Proteomes" id="UP000186922"/>
    </source>
</evidence>
<comment type="caution">
    <text evidence="2">The sequence shown here is derived from an EMBL/GenBank/DDBJ whole genome shotgun (WGS) entry which is preliminary data.</text>
</comment>
<keyword evidence="1" id="KW-1133">Transmembrane helix</keyword>
<evidence type="ECO:0000313" key="2">
    <source>
        <dbReference type="EMBL" id="GAU94849.1"/>
    </source>
</evidence>
<sequence length="183" mass="20742">MSFQSLIIGVVHCFFGISLIILQIACFIMQSYYHQLNTQFEGRFGPGCWLGGFLLITGIVGIVHGVKDPETPGYHRLLLWVILLNILSAVLALIMLGLAIGWRILDPEGFLYKDCEFPFAPWIYYFPPHCETAYHVQIMGATMMAVAVFEFIFCLAAAIIVRKVDNDNATKPRRPYQTTYLDK</sequence>
<dbReference type="AlphaFoldDB" id="A0A1D1UZ13"/>
<proteinExistence type="predicted"/>
<dbReference type="OrthoDB" id="10052359at2759"/>
<protein>
    <recommendedName>
        <fullName evidence="4">MARVEL domain-containing protein</fullName>
    </recommendedName>
</protein>
<keyword evidence="1" id="KW-0472">Membrane</keyword>
<feature type="transmembrane region" description="Helical" evidence="1">
    <location>
        <begin position="138"/>
        <end position="161"/>
    </location>
</feature>
<evidence type="ECO:0008006" key="4">
    <source>
        <dbReference type="Google" id="ProtNLM"/>
    </source>
</evidence>
<evidence type="ECO:0000256" key="1">
    <source>
        <dbReference type="SAM" id="Phobius"/>
    </source>
</evidence>
<gene>
    <name evidence="2" type="primary">RvY_06557-1</name>
    <name evidence="2" type="synonym">RvY_06557.1</name>
    <name evidence="2" type="ORF">RvY_06557</name>
</gene>
<dbReference type="EMBL" id="BDGG01000003">
    <property type="protein sequence ID" value="GAU94849.1"/>
    <property type="molecule type" value="Genomic_DNA"/>
</dbReference>
<organism evidence="2 3">
    <name type="scientific">Ramazzottius varieornatus</name>
    <name type="common">Water bear</name>
    <name type="synonym">Tardigrade</name>
    <dbReference type="NCBI Taxonomy" id="947166"/>
    <lineage>
        <taxon>Eukaryota</taxon>
        <taxon>Metazoa</taxon>
        <taxon>Ecdysozoa</taxon>
        <taxon>Tardigrada</taxon>
        <taxon>Eutardigrada</taxon>
        <taxon>Parachela</taxon>
        <taxon>Hypsibioidea</taxon>
        <taxon>Ramazzottiidae</taxon>
        <taxon>Ramazzottius</taxon>
    </lineage>
</organism>
<keyword evidence="1" id="KW-0812">Transmembrane</keyword>
<accession>A0A1D1UZ13</accession>
<feature type="transmembrane region" description="Helical" evidence="1">
    <location>
        <begin position="77"/>
        <end position="102"/>
    </location>
</feature>
<name>A0A1D1UZ13_RAMVA</name>
<keyword evidence="3" id="KW-1185">Reference proteome</keyword>
<reference evidence="2 3" key="1">
    <citation type="journal article" date="2016" name="Nat. Commun.">
        <title>Extremotolerant tardigrade genome and improved radiotolerance of human cultured cells by tardigrade-unique protein.</title>
        <authorList>
            <person name="Hashimoto T."/>
            <person name="Horikawa D.D."/>
            <person name="Saito Y."/>
            <person name="Kuwahara H."/>
            <person name="Kozuka-Hata H."/>
            <person name="Shin-I T."/>
            <person name="Minakuchi Y."/>
            <person name="Ohishi K."/>
            <person name="Motoyama A."/>
            <person name="Aizu T."/>
            <person name="Enomoto A."/>
            <person name="Kondo K."/>
            <person name="Tanaka S."/>
            <person name="Hara Y."/>
            <person name="Koshikawa S."/>
            <person name="Sagara H."/>
            <person name="Miura T."/>
            <person name="Yokobori S."/>
            <person name="Miyagawa K."/>
            <person name="Suzuki Y."/>
            <person name="Kubo T."/>
            <person name="Oyama M."/>
            <person name="Kohara Y."/>
            <person name="Fujiyama A."/>
            <person name="Arakawa K."/>
            <person name="Katayama T."/>
            <person name="Toyoda A."/>
            <person name="Kunieda T."/>
        </authorList>
    </citation>
    <scope>NUCLEOTIDE SEQUENCE [LARGE SCALE GENOMIC DNA]</scope>
    <source>
        <strain evidence="2 3">YOKOZUNA-1</strain>
    </source>
</reference>
<dbReference type="Proteomes" id="UP000186922">
    <property type="component" value="Unassembled WGS sequence"/>
</dbReference>
<feature type="transmembrane region" description="Helical" evidence="1">
    <location>
        <begin position="7"/>
        <end position="32"/>
    </location>
</feature>